<reference evidence="1 2" key="1">
    <citation type="journal article" date="2019" name="Commun. Biol.">
        <title>The bagworm genome reveals a unique fibroin gene that provides high tensile strength.</title>
        <authorList>
            <person name="Kono N."/>
            <person name="Nakamura H."/>
            <person name="Ohtoshi R."/>
            <person name="Tomita M."/>
            <person name="Numata K."/>
            <person name="Arakawa K."/>
        </authorList>
    </citation>
    <scope>NUCLEOTIDE SEQUENCE [LARGE SCALE GENOMIC DNA]</scope>
</reference>
<dbReference type="AlphaFoldDB" id="A0A4C1WXL2"/>
<evidence type="ECO:0000313" key="2">
    <source>
        <dbReference type="Proteomes" id="UP000299102"/>
    </source>
</evidence>
<organism evidence="1 2">
    <name type="scientific">Eumeta variegata</name>
    <name type="common">Bagworm moth</name>
    <name type="synonym">Eumeta japonica</name>
    <dbReference type="NCBI Taxonomy" id="151549"/>
    <lineage>
        <taxon>Eukaryota</taxon>
        <taxon>Metazoa</taxon>
        <taxon>Ecdysozoa</taxon>
        <taxon>Arthropoda</taxon>
        <taxon>Hexapoda</taxon>
        <taxon>Insecta</taxon>
        <taxon>Pterygota</taxon>
        <taxon>Neoptera</taxon>
        <taxon>Endopterygota</taxon>
        <taxon>Lepidoptera</taxon>
        <taxon>Glossata</taxon>
        <taxon>Ditrysia</taxon>
        <taxon>Tineoidea</taxon>
        <taxon>Psychidae</taxon>
        <taxon>Oiketicinae</taxon>
        <taxon>Eumeta</taxon>
    </lineage>
</organism>
<name>A0A4C1WXL2_EUMVA</name>
<dbReference type="Proteomes" id="UP000299102">
    <property type="component" value="Unassembled WGS sequence"/>
</dbReference>
<sequence length="77" mass="8266">MYNDNVKKCTSERACLHGFNHPTAEVHVPTNFSVQTVGFALKALRGGPTLVGGLSTIVFTDVMATSSTNDLTCSLRH</sequence>
<accession>A0A4C1WXL2</accession>
<evidence type="ECO:0000313" key="1">
    <source>
        <dbReference type="EMBL" id="GBP55643.1"/>
    </source>
</evidence>
<protein>
    <submittedName>
        <fullName evidence="1">Uncharacterized protein</fullName>
    </submittedName>
</protein>
<dbReference type="EMBL" id="BGZK01000674">
    <property type="protein sequence ID" value="GBP55643.1"/>
    <property type="molecule type" value="Genomic_DNA"/>
</dbReference>
<gene>
    <name evidence="1" type="ORF">EVAR_97851_1</name>
</gene>
<keyword evidence="2" id="KW-1185">Reference proteome</keyword>
<proteinExistence type="predicted"/>
<comment type="caution">
    <text evidence="1">The sequence shown here is derived from an EMBL/GenBank/DDBJ whole genome shotgun (WGS) entry which is preliminary data.</text>
</comment>